<organism evidence="1 2">
    <name type="scientific">Jiella endophytica</name>
    <dbReference type="NCBI Taxonomy" id="2558362"/>
    <lineage>
        <taxon>Bacteria</taxon>
        <taxon>Pseudomonadati</taxon>
        <taxon>Pseudomonadota</taxon>
        <taxon>Alphaproteobacteria</taxon>
        <taxon>Hyphomicrobiales</taxon>
        <taxon>Aurantimonadaceae</taxon>
        <taxon>Jiella</taxon>
    </lineage>
</organism>
<keyword evidence="2" id="KW-1185">Reference proteome</keyword>
<dbReference type="EMBL" id="SOZD01000005">
    <property type="protein sequence ID" value="TFF20805.1"/>
    <property type="molecule type" value="Genomic_DNA"/>
</dbReference>
<accession>A0A4Y8RES7</accession>
<protein>
    <submittedName>
        <fullName evidence="1">Uncharacterized protein</fullName>
    </submittedName>
</protein>
<reference evidence="1 2" key="1">
    <citation type="submission" date="2019-03" db="EMBL/GenBank/DDBJ databases">
        <title>Jiella endophytica sp. nov., a novel endophytic bacterium isolated from root of Ficus microcarpa Linn. f.</title>
        <authorList>
            <person name="Tuo L."/>
        </authorList>
    </citation>
    <scope>NUCLEOTIDE SEQUENCE [LARGE SCALE GENOMIC DNA]</scope>
    <source>
        <strain evidence="1 2">CBS5Q-3</strain>
    </source>
</reference>
<sequence>MKRIDIEMLLTWAYRQELPKAGSGTVSSLVTQSGWGKMNDFTELLTLVDSCNHYGCVPDYSAESEPHPDAVIVGRAVKAMADISFDAGEDWDVLGGVIVDGEPLSDAERTDCHRRGAVLALDTRLGRMPGLIVRSAMLGRAPGWGDHGEVARRTVTGPKGKPRWFRAAPQSAGEGRAALVVEIDGFDRVKRRPFPGAYQKTVLSPDPARLVADRLDYQAYVYGLADLTARLQSGEHGALAAHEVEGSSLPLFPWEAAQSAGLEFGETAQDAGLRRAAG</sequence>
<dbReference type="RefSeq" id="WP_134763280.1">
    <property type="nucleotide sequence ID" value="NZ_SOZD01000005.1"/>
</dbReference>
<comment type="caution">
    <text evidence="1">The sequence shown here is derived from an EMBL/GenBank/DDBJ whole genome shotgun (WGS) entry which is preliminary data.</text>
</comment>
<evidence type="ECO:0000313" key="1">
    <source>
        <dbReference type="EMBL" id="TFF20805.1"/>
    </source>
</evidence>
<dbReference type="AlphaFoldDB" id="A0A4Y8RES7"/>
<name>A0A4Y8RES7_9HYPH</name>
<evidence type="ECO:0000313" key="2">
    <source>
        <dbReference type="Proteomes" id="UP000298179"/>
    </source>
</evidence>
<gene>
    <name evidence="1" type="ORF">E3C22_18125</name>
</gene>
<proteinExistence type="predicted"/>
<dbReference type="OrthoDB" id="8264995at2"/>
<dbReference type="Proteomes" id="UP000298179">
    <property type="component" value="Unassembled WGS sequence"/>
</dbReference>